<organism evidence="1 2">
    <name type="scientific">Trichobilharzia regenti</name>
    <name type="common">Nasal bird schistosome</name>
    <dbReference type="NCBI Taxonomy" id="157069"/>
    <lineage>
        <taxon>Eukaryota</taxon>
        <taxon>Metazoa</taxon>
        <taxon>Spiralia</taxon>
        <taxon>Lophotrochozoa</taxon>
        <taxon>Platyhelminthes</taxon>
        <taxon>Trematoda</taxon>
        <taxon>Digenea</taxon>
        <taxon>Strigeidida</taxon>
        <taxon>Schistosomatoidea</taxon>
        <taxon>Schistosomatidae</taxon>
        <taxon>Trichobilharzia</taxon>
    </lineage>
</organism>
<sequence length="299" mass="34591">MLMCAPSSFPARKLFTSSMDKESLSKRLEEEVYEAMKSSTERLQEKYNIDFQYLMSNKPTTMASISNPSIKLQTTLENPSKFLSTSKIHDTWRWESIDTKNQYIPSFYLSRKYHSDTYISTGKYDGYILPKTPAKQIKKPEIIRSGNKVEFRHSFPVKNESARESEMRNFTKHKCTQSRINTWNIPVKKWSQNMNTKFDKPALNRSSSLSQLDRIISNKCVVSDNNTLKKTASSAGDLSVHRCAASIPDMLSRARKTKSKNIGRNVFPVVKYRQLTMLEILSDWHEHTKNSYLCQKTVP</sequence>
<name>A0AA85JF45_TRIRE</name>
<evidence type="ECO:0000313" key="1">
    <source>
        <dbReference type="Proteomes" id="UP000050795"/>
    </source>
</evidence>
<dbReference type="AlphaFoldDB" id="A0AA85JF45"/>
<protein>
    <submittedName>
        <fullName evidence="2">Uncharacterized protein</fullName>
    </submittedName>
</protein>
<proteinExistence type="predicted"/>
<evidence type="ECO:0000313" key="2">
    <source>
        <dbReference type="WBParaSite" id="TREG1_18900.1"/>
    </source>
</evidence>
<reference evidence="2" key="2">
    <citation type="submission" date="2023-11" db="UniProtKB">
        <authorList>
            <consortium name="WormBaseParasite"/>
        </authorList>
    </citation>
    <scope>IDENTIFICATION</scope>
</reference>
<dbReference type="Proteomes" id="UP000050795">
    <property type="component" value="Unassembled WGS sequence"/>
</dbReference>
<dbReference type="WBParaSite" id="TREG1_18900.1">
    <property type="protein sequence ID" value="TREG1_18900.1"/>
    <property type="gene ID" value="TREG1_18900"/>
</dbReference>
<keyword evidence="1" id="KW-1185">Reference proteome</keyword>
<reference evidence="1" key="1">
    <citation type="submission" date="2022-06" db="EMBL/GenBank/DDBJ databases">
        <authorList>
            <person name="Berger JAMES D."/>
            <person name="Berger JAMES D."/>
        </authorList>
    </citation>
    <scope>NUCLEOTIDE SEQUENCE [LARGE SCALE GENOMIC DNA]</scope>
</reference>
<accession>A0AA85JF45</accession>